<evidence type="ECO:0000313" key="3">
    <source>
        <dbReference type="Proteomes" id="UP000199648"/>
    </source>
</evidence>
<dbReference type="CDD" id="cd07043">
    <property type="entry name" value="STAS_anti-anti-sigma_factors"/>
    <property type="match status" value="1"/>
</dbReference>
<dbReference type="PANTHER" id="PTHR35849:SF1">
    <property type="entry name" value="INTERMEMBRANE PHOSPHOLIPID TRANSPORT SYSTEM BINDING PROTEIN MLAB"/>
    <property type="match status" value="1"/>
</dbReference>
<name>A0A1G5PMX8_9GAMM</name>
<dbReference type="SUPFAM" id="SSF52091">
    <property type="entry name" value="SpoIIaa-like"/>
    <property type="match status" value="1"/>
</dbReference>
<dbReference type="InterPro" id="IPR002645">
    <property type="entry name" value="STAS_dom"/>
</dbReference>
<dbReference type="OrthoDB" id="5297990at2"/>
<dbReference type="InterPro" id="IPR058548">
    <property type="entry name" value="MlaB-like_STAS"/>
</dbReference>
<dbReference type="RefSeq" id="WP_092992127.1">
    <property type="nucleotide sequence ID" value="NZ_FMWD01000001.1"/>
</dbReference>
<dbReference type="PROSITE" id="PS50801">
    <property type="entry name" value="STAS"/>
    <property type="match status" value="1"/>
</dbReference>
<dbReference type="AlphaFoldDB" id="A0A1G5PMX8"/>
<keyword evidence="3" id="KW-1185">Reference proteome</keyword>
<dbReference type="InterPro" id="IPR036513">
    <property type="entry name" value="STAS_dom_sf"/>
</dbReference>
<proteinExistence type="predicted"/>
<dbReference type="Pfam" id="PF13466">
    <property type="entry name" value="STAS_2"/>
    <property type="match status" value="1"/>
</dbReference>
<reference evidence="2 3" key="1">
    <citation type="submission" date="2016-10" db="EMBL/GenBank/DDBJ databases">
        <authorList>
            <person name="de Groot N.N."/>
        </authorList>
    </citation>
    <scope>NUCLEOTIDE SEQUENCE [LARGE SCALE GENOMIC DNA]</scope>
    <source>
        <strain evidence="2 3">HLD2</strain>
    </source>
</reference>
<accession>A0A1G5PMX8</accession>
<evidence type="ECO:0000259" key="1">
    <source>
        <dbReference type="PROSITE" id="PS50801"/>
    </source>
</evidence>
<dbReference type="STRING" id="415747.SAMN03097708_00445"/>
<evidence type="ECO:0000313" key="2">
    <source>
        <dbReference type="EMBL" id="SCZ50561.1"/>
    </source>
</evidence>
<dbReference type="InterPro" id="IPR052746">
    <property type="entry name" value="MlaB_ABC_Transporter"/>
</dbReference>
<dbReference type="PANTHER" id="PTHR35849">
    <property type="entry name" value="BLR2341 PROTEIN"/>
    <property type="match status" value="1"/>
</dbReference>
<dbReference type="Gene3D" id="3.30.750.24">
    <property type="entry name" value="STAS domain"/>
    <property type="match status" value="1"/>
</dbReference>
<gene>
    <name evidence="2" type="ORF">SAMN03097708_00445</name>
</gene>
<protein>
    <submittedName>
        <fullName evidence="2">Phospholipid transport system transporter-binding protein</fullName>
    </submittedName>
</protein>
<dbReference type="Proteomes" id="UP000199648">
    <property type="component" value="Unassembled WGS sequence"/>
</dbReference>
<sequence>MMTGRFKVDDGSCRVEGELTFETVTDVLKQSDSVFKTGSGALVIDLSGVTRSDSAGVTLLMEWLRRARQADLELHFQQIPEQMRAIARTSGMEPLLQ</sequence>
<feature type="domain" description="STAS" evidence="1">
    <location>
        <begin position="14"/>
        <end position="97"/>
    </location>
</feature>
<dbReference type="EMBL" id="FMWD01000001">
    <property type="protein sequence ID" value="SCZ50561.1"/>
    <property type="molecule type" value="Genomic_DNA"/>
</dbReference>
<organism evidence="2 3">
    <name type="scientific">Thiohalomonas denitrificans</name>
    <dbReference type="NCBI Taxonomy" id="415747"/>
    <lineage>
        <taxon>Bacteria</taxon>
        <taxon>Pseudomonadati</taxon>
        <taxon>Pseudomonadota</taxon>
        <taxon>Gammaproteobacteria</taxon>
        <taxon>Thiohalomonadales</taxon>
        <taxon>Thiohalomonadaceae</taxon>
        <taxon>Thiohalomonas</taxon>
    </lineage>
</organism>